<keyword evidence="2" id="KW-1185">Reference proteome</keyword>
<reference evidence="2" key="1">
    <citation type="journal article" date="2019" name="Int. J. Syst. Evol. Microbiol.">
        <title>The Global Catalogue of Microorganisms (GCM) 10K type strain sequencing project: providing services to taxonomists for standard genome sequencing and annotation.</title>
        <authorList>
            <consortium name="The Broad Institute Genomics Platform"/>
            <consortium name="The Broad Institute Genome Sequencing Center for Infectious Disease"/>
            <person name="Wu L."/>
            <person name="Ma J."/>
        </authorList>
    </citation>
    <scope>NUCLEOTIDE SEQUENCE [LARGE SCALE GENOMIC DNA]</scope>
    <source>
        <strain evidence="2">KCTC 12848</strain>
    </source>
</reference>
<dbReference type="InterPro" id="IPR027417">
    <property type="entry name" value="P-loop_NTPase"/>
</dbReference>
<dbReference type="InterPro" id="IPR011990">
    <property type="entry name" value="TPR-like_helical_dom_sf"/>
</dbReference>
<organism evidence="1 2">
    <name type="scientific">Saccharothrix xinjiangensis</name>
    <dbReference type="NCBI Taxonomy" id="204798"/>
    <lineage>
        <taxon>Bacteria</taxon>
        <taxon>Bacillati</taxon>
        <taxon>Actinomycetota</taxon>
        <taxon>Actinomycetes</taxon>
        <taxon>Pseudonocardiales</taxon>
        <taxon>Pseudonocardiaceae</taxon>
        <taxon>Saccharothrix</taxon>
    </lineage>
</organism>
<dbReference type="InterPro" id="IPR019734">
    <property type="entry name" value="TPR_rpt"/>
</dbReference>
<dbReference type="RefSeq" id="WP_344041366.1">
    <property type="nucleotide sequence ID" value="NZ_BAAAKE010000028.1"/>
</dbReference>
<comment type="caution">
    <text evidence="1">The sequence shown here is derived from an EMBL/GenBank/DDBJ whole genome shotgun (WGS) entry which is preliminary data.</text>
</comment>
<dbReference type="EMBL" id="JBHSJB010000005">
    <property type="protein sequence ID" value="MFC5053165.1"/>
    <property type="molecule type" value="Genomic_DNA"/>
</dbReference>
<accession>A0ABV9XS22</accession>
<evidence type="ECO:0000313" key="2">
    <source>
        <dbReference type="Proteomes" id="UP001595833"/>
    </source>
</evidence>
<dbReference type="PANTHER" id="PTHR47691:SF3">
    <property type="entry name" value="HTH-TYPE TRANSCRIPTIONAL REGULATOR RV0890C-RELATED"/>
    <property type="match status" value="1"/>
</dbReference>
<dbReference type="Gene3D" id="1.25.40.10">
    <property type="entry name" value="Tetratricopeptide repeat domain"/>
    <property type="match status" value="1"/>
</dbReference>
<dbReference type="SUPFAM" id="SSF48452">
    <property type="entry name" value="TPR-like"/>
    <property type="match status" value="1"/>
</dbReference>
<sequence length="618" mass="66823">MGSGRAPWSWRGRAHPGDFPDGQLWVDLRGHGTGRPLEPDEVLGAFLRDLGAPGGEVPRTRHEREGRYRSLLHGRRVLVVLDNAASEEQVRPLLPGAGAVVVTSRTAPLGLVVHEGAEVLHLDLLDADRGLSLLRDVLGERVDREPAAAEVVARCGGLPLALRIVARLARSRPGSPLTGLAAELRRERDRLTVLEVGGDPRSSVRPVLSWSLDRLPDEAARAFRLVGAHPTGVVDAPALAALCGVEVTRATRLPRDLVGAHLLAEPVPDRFAAHDLLRLYAVELAEADPHAPAARMRLFDHVLHAAERADRLVTPHRYRIPLVGEPGGVEDFADYDSALAWLHGHWRDAVALCALDEPELDVRRRQLAYTMRGCFFLAKQWDGWLSSHLGALAACLRSGDRHAEARIRNDLGRVLLELGRLDAGAEQYETAQRLFEEVGDRHGWSNAVANRAVLLRRSGNLLEALRLNQVALDHYVAAGARRNTGIAWRSRAKVHVEMGDLVEAAADLERAVTVFDELGLHLDLAEAHNSGGVIAARLGDAVRAREEHSAAPAASRACGSRYEEAEALRHSGGLAAARGAIDEAVAHWGAAVSLYRALGSPKADGLAAELRSRGGVSE</sequence>
<dbReference type="SMART" id="SM00028">
    <property type="entry name" value="TPR"/>
    <property type="match status" value="3"/>
</dbReference>
<proteinExistence type="predicted"/>
<evidence type="ECO:0000313" key="1">
    <source>
        <dbReference type="EMBL" id="MFC5053165.1"/>
    </source>
</evidence>
<name>A0ABV9XS22_9PSEU</name>
<protein>
    <submittedName>
        <fullName evidence="1">NB-ARC domain-containing protein</fullName>
    </submittedName>
</protein>
<dbReference type="PANTHER" id="PTHR47691">
    <property type="entry name" value="REGULATOR-RELATED"/>
    <property type="match status" value="1"/>
</dbReference>
<gene>
    <name evidence="1" type="ORF">ACFPFM_05255</name>
</gene>
<dbReference type="Proteomes" id="UP001595833">
    <property type="component" value="Unassembled WGS sequence"/>
</dbReference>
<dbReference type="Gene3D" id="3.40.50.300">
    <property type="entry name" value="P-loop containing nucleotide triphosphate hydrolases"/>
    <property type="match status" value="1"/>
</dbReference>
<dbReference type="SUPFAM" id="SSF52540">
    <property type="entry name" value="P-loop containing nucleoside triphosphate hydrolases"/>
    <property type="match status" value="1"/>
</dbReference>